<evidence type="ECO:0000313" key="3">
    <source>
        <dbReference type="Proteomes" id="UP001066276"/>
    </source>
</evidence>
<reference evidence="2" key="1">
    <citation type="journal article" date="2022" name="bioRxiv">
        <title>Sequencing and chromosome-scale assembly of the giantPleurodeles waltlgenome.</title>
        <authorList>
            <person name="Brown T."/>
            <person name="Elewa A."/>
            <person name="Iarovenko S."/>
            <person name="Subramanian E."/>
            <person name="Araus A.J."/>
            <person name="Petzold A."/>
            <person name="Susuki M."/>
            <person name="Suzuki K.-i.T."/>
            <person name="Hayashi T."/>
            <person name="Toyoda A."/>
            <person name="Oliveira C."/>
            <person name="Osipova E."/>
            <person name="Leigh N.D."/>
            <person name="Simon A."/>
            <person name="Yun M.H."/>
        </authorList>
    </citation>
    <scope>NUCLEOTIDE SEQUENCE</scope>
    <source>
        <strain evidence="2">20211129_DDA</strain>
        <tissue evidence="2">Liver</tissue>
    </source>
</reference>
<dbReference type="AlphaFoldDB" id="A0AAV7R9Q0"/>
<name>A0AAV7R9Q0_PLEWA</name>
<protein>
    <submittedName>
        <fullName evidence="2">Uncharacterized protein</fullName>
    </submittedName>
</protein>
<keyword evidence="3" id="KW-1185">Reference proteome</keyword>
<dbReference type="EMBL" id="JANPWB010000009">
    <property type="protein sequence ID" value="KAJ1148240.1"/>
    <property type="molecule type" value="Genomic_DNA"/>
</dbReference>
<gene>
    <name evidence="2" type="ORF">NDU88_001077</name>
</gene>
<feature type="region of interest" description="Disordered" evidence="1">
    <location>
        <begin position="36"/>
        <end position="130"/>
    </location>
</feature>
<accession>A0AAV7R9Q0</accession>
<feature type="compositionally biased region" description="Basic and acidic residues" evidence="1">
    <location>
        <begin position="119"/>
        <end position="130"/>
    </location>
</feature>
<dbReference type="Proteomes" id="UP001066276">
    <property type="component" value="Chromosome 5"/>
</dbReference>
<proteinExistence type="predicted"/>
<organism evidence="2 3">
    <name type="scientific">Pleurodeles waltl</name>
    <name type="common">Iberian ribbed newt</name>
    <dbReference type="NCBI Taxonomy" id="8319"/>
    <lineage>
        <taxon>Eukaryota</taxon>
        <taxon>Metazoa</taxon>
        <taxon>Chordata</taxon>
        <taxon>Craniata</taxon>
        <taxon>Vertebrata</taxon>
        <taxon>Euteleostomi</taxon>
        <taxon>Amphibia</taxon>
        <taxon>Batrachia</taxon>
        <taxon>Caudata</taxon>
        <taxon>Salamandroidea</taxon>
        <taxon>Salamandridae</taxon>
        <taxon>Pleurodelinae</taxon>
        <taxon>Pleurodeles</taxon>
    </lineage>
</organism>
<evidence type="ECO:0000256" key="1">
    <source>
        <dbReference type="SAM" id="MobiDB-lite"/>
    </source>
</evidence>
<evidence type="ECO:0000313" key="2">
    <source>
        <dbReference type="EMBL" id="KAJ1148240.1"/>
    </source>
</evidence>
<sequence>MDLLGCRTESPEAGGRFCESQGESWTCWAAVPRARRPEAGSARARVNHGPAGLPYRDPGGRRQVPRPRRPEAGSVSASVNHGPAGLPYRDPVPRPRRPEAGSARARVNHGPAGLPYRDPGGRRQVLREPG</sequence>
<comment type="caution">
    <text evidence="2">The sequence shown here is derived from an EMBL/GenBank/DDBJ whole genome shotgun (WGS) entry which is preliminary data.</text>
</comment>